<evidence type="ECO:0000259" key="3">
    <source>
        <dbReference type="Pfam" id="PF05206"/>
    </source>
</evidence>
<dbReference type="Proteomes" id="UP001190700">
    <property type="component" value="Unassembled WGS sequence"/>
</dbReference>
<evidence type="ECO:0000313" key="5">
    <source>
        <dbReference type="Proteomes" id="UP001190700"/>
    </source>
</evidence>
<comment type="caution">
    <text evidence="4">The sequence shown here is derived from an EMBL/GenBank/DDBJ whole genome shotgun (WGS) entry which is preliminary data.</text>
</comment>
<reference evidence="4 5" key="1">
    <citation type="journal article" date="2015" name="Genome Biol. Evol.">
        <title>Comparative Genomics of a Bacterivorous Green Alga Reveals Evolutionary Causalities and Consequences of Phago-Mixotrophic Mode of Nutrition.</title>
        <authorList>
            <person name="Burns J.A."/>
            <person name="Paasch A."/>
            <person name="Narechania A."/>
            <person name="Kim E."/>
        </authorList>
    </citation>
    <scope>NUCLEOTIDE SEQUENCE [LARGE SCALE GENOMIC DNA]</scope>
    <source>
        <strain evidence="4 5">PLY_AMNH</strain>
    </source>
</reference>
<dbReference type="InterPro" id="IPR007871">
    <property type="entry name" value="Methyltransferase_TRM13"/>
</dbReference>
<evidence type="ECO:0000256" key="2">
    <source>
        <dbReference type="SAM" id="MobiDB-lite"/>
    </source>
</evidence>
<keyword evidence="1" id="KW-0819">tRNA processing</keyword>
<dbReference type="AlphaFoldDB" id="A0AAE0LJT9"/>
<comment type="similarity">
    <text evidence="1">Belongs to the methyltransferase TRM13 family.</text>
</comment>
<accession>A0AAE0LJT9</accession>
<keyword evidence="5" id="KW-1185">Reference proteome</keyword>
<dbReference type="EMBL" id="LGRX02000716">
    <property type="protein sequence ID" value="KAK3287808.1"/>
    <property type="molecule type" value="Genomic_DNA"/>
</dbReference>
<proteinExistence type="inferred from homology"/>
<feature type="domain" description="Methyltransferase TRM13" evidence="3">
    <location>
        <begin position="22"/>
        <end position="314"/>
    </location>
</feature>
<feature type="compositionally biased region" description="Polar residues" evidence="2">
    <location>
        <begin position="232"/>
        <end position="245"/>
    </location>
</feature>
<dbReference type="Pfam" id="PF05206">
    <property type="entry name" value="TRM13"/>
    <property type="match status" value="1"/>
</dbReference>
<comment type="catalytic activity">
    <reaction evidence="1">
        <text>cytidine(4) in tRNA(Pro) + S-adenosyl-L-methionine = 2'-O-methylcytidine(4) in tRNA(Pro) + S-adenosyl-L-homocysteine + H(+)</text>
        <dbReference type="Rhea" id="RHEA:32767"/>
        <dbReference type="Rhea" id="RHEA-COMP:10397"/>
        <dbReference type="Rhea" id="RHEA-COMP:10398"/>
        <dbReference type="ChEBI" id="CHEBI:15378"/>
        <dbReference type="ChEBI" id="CHEBI:57856"/>
        <dbReference type="ChEBI" id="CHEBI:59789"/>
        <dbReference type="ChEBI" id="CHEBI:74495"/>
        <dbReference type="ChEBI" id="CHEBI:82748"/>
        <dbReference type="EC" id="2.1.1.225"/>
    </reaction>
</comment>
<keyword evidence="1" id="KW-0489">Methyltransferase</keyword>
<keyword evidence="1" id="KW-0949">S-adenosyl-L-methionine</keyword>
<name>A0AAE0LJT9_9CHLO</name>
<comment type="function">
    <text evidence="1">tRNA methylase which 2'-O-methylates cytidine(4) in tRNA(Pro) and tRNA(Gly)(GCC), and adenosine(4) in tRNA(His).</text>
</comment>
<comment type="catalytic activity">
    <reaction evidence="1">
        <text>adenosine(4) in tRNA(His) + S-adenosyl-L-methionine = 2'-O-methyladenosine(4) in tRNA(His) + S-adenosyl-L-homocysteine + H(+)</text>
        <dbReference type="Rhea" id="RHEA:43196"/>
        <dbReference type="Rhea" id="RHEA-COMP:10401"/>
        <dbReference type="Rhea" id="RHEA-COMP:10402"/>
        <dbReference type="ChEBI" id="CHEBI:15378"/>
        <dbReference type="ChEBI" id="CHEBI:57856"/>
        <dbReference type="ChEBI" id="CHEBI:59789"/>
        <dbReference type="ChEBI" id="CHEBI:74411"/>
        <dbReference type="ChEBI" id="CHEBI:74477"/>
        <dbReference type="EC" id="2.1.1.225"/>
    </reaction>
</comment>
<keyword evidence="1" id="KW-0479">Metal-binding</keyword>
<keyword evidence="1" id="KW-0862">Zinc</keyword>
<dbReference type="PANTHER" id="PTHR12998">
    <property type="entry name" value="TRNA:M(4)X MODIFICATION ENZYME TRM13 HOMOLOG"/>
    <property type="match status" value="1"/>
</dbReference>
<dbReference type="EC" id="2.1.1.225" evidence="1"/>
<feature type="compositionally biased region" description="Basic and acidic residues" evidence="2">
    <location>
        <begin position="220"/>
        <end position="229"/>
    </location>
</feature>
<keyword evidence="1" id="KW-0808">Transferase</keyword>
<dbReference type="GO" id="GO:0106050">
    <property type="term" value="F:tRNA 2'-O-methyltransferase activity"/>
    <property type="evidence" value="ECO:0007669"/>
    <property type="project" value="UniProtKB-UniRule"/>
</dbReference>
<gene>
    <name evidence="4" type="ORF">CYMTET_4698</name>
</gene>
<keyword evidence="1" id="KW-0863">Zinc-finger</keyword>
<evidence type="ECO:0000256" key="1">
    <source>
        <dbReference type="RuleBase" id="RU367103"/>
    </source>
</evidence>
<protein>
    <recommendedName>
        <fullName evidence="1">tRNA:m(4)X modification enzyme TRM13</fullName>
        <ecNumber evidence="1">2.1.1.225</ecNumber>
    </recommendedName>
</protein>
<dbReference type="PANTHER" id="PTHR12998:SF0">
    <property type="entry name" value="TRNA:M(4)X MODIFICATION ENZYME TRM13 HOMOLOG"/>
    <property type="match status" value="1"/>
</dbReference>
<dbReference type="InterPro" id="IPR039044">
    <property type="entry name" value="Trm13"/>
</dbReference>
<dbReference type="GO" id="GO:0030488">
    <property type="term" value="P:tRNA methylation"/>
    <property type="evidence" value="ECO:0007669"/>
    <property type="project" value="InterPro"/>
</dbReference>
<dbReference type="GO" id="GO:0008270">
    <property type="term" value="F:zinc ion binding"/>
    <property type="evidence" value="ECO:0007669"/>
    <property type="project" value="UniProtKB-KW"/>
</dbReference>
<comment type="catalytic activity">
    <reaction evidence="1">
        <text>cytidine(4) in tRNA(Gly)(GCC) + S-adenosyl-L-methionine = 2'-O-methylcytidine(4) in tRNA(Gly)(GCC) + S-adenosyl-L-homocysteine + H(+)</text>
        <dbReference type="Rhea" id="RHEA:43192"/>
        <dbReference type="Rhea" id="RHEA-COMP:10399"/>
        <dbReference type="Rhea" id="RHEA-COMP:10400"/>
        <dbReference type="ChEBI" id="CHEBI:15378"/>
        <dbReference type="ChEBI" id="CHEBI:57856"/>
        <dbReference type="ChEBI" id="CHEBI:59789"/>
        <dbReference type="ChEBI" id="CHEBI:74495"/>
        <dbReference type="ChEBI" id="CHEBI:82748"/>
        <dbReference type="EC" id="2.1.1.225"/>
    </reaction>
</comment>
<evidence type="ECO:0000313" key="4">
    <source>
        <dbReference type="EMBL" id="KAK3287808.1"/>
    </source>
</evidence>
<organism evidence="4 5">
    <name type="scientific">Cymbomonas tetramitiformis</name>
    <dbReference type="NCBI Taxonomy" id="36881"/>
    <lineage>
        <taxon>Eukaryota</taxon>
        <taxon>Viridiplantae</taxon>
        <taxon>Chlorophyta</taxon>
        <taxon>Pyramimonadophyceae</taxon>
        <taxon>Pyramimonadales</taxon>
        <taxon>Pyramimonadaceae</taxon>
        <taxon>Cymbomonas</taxon>
    </lineage>
</organism>
<feature type="region of interest" description="Disordered" evidence="2">
    <location>
        <begin position="204"/>
        <end position="249"/>
    </location>
</feature>
<sequence length="324" mass="34905">MVQEGRWSKREVLTPVPDPSCKSKGLLSEDNVFVEFGAGKGMLSLSVSEALKSAAVRLLLVERGGGNGLHNKADRVLAARAHAAEDFARLRIDIRHLMLSKVPMLEPPKDPTSRAFSAPVPVAAISKHLCGVATDLALRCLDGYQARGGKVQGVAIALCCHGACHYEDYVGRAWWEDTLGLSAAHFEQVRQMTAWATGCRPAARAQMKERGDAKPNVSQSDDKPGKPEDGEGSTQLAHGSEQSGPTMLKEGEASGAAFGAESFTPEKMLHLGRMCKQLIDAGRLAYVREVLGLQADLVQYCLEEVSAENCLLVAWARDTPDVKD</sequence>